<evidence type="ECO:0000313" key="10">
    <source>
        <dbReference type="Proteomes" id="UP000192276"/>
    </source>
</evidence>
<name>A0A1V9FXJ0_9BACT</name>
<organism evidence="9 10">
    <name type="scientific">Niastella populi</name>
    <dbReference type="NCBI Taxonomy" id="550983"/>
    <lineage>
        <taxon>Bacteria</taxon>
        <taxon>Pseudomonadati</taxon>
        <taxon>Bacteroidota</taxon>
        <taxon>Chitinophagia</taxon>
        <taxon>Chitinophagales</taxon>
        <taxon>Chitinophagaceae</taxon>
        <taxon>Niastella</taxon>
    </lineage>
</organism>
<evidence type="ECO:0000256" key="3">
    <source>
        <dbReference type="ARBA" id="ARBA00022679"/>
    </source>
</evidence>
<feature type="transmembrane region" description="Helical" evidence="8">
    <location>
        <begin position="300"/>
        <end position="329"/>
    </location>
</feature>
<gene>
    <name evidence="9" type="ORF">A4R26_17850</name>
</gene>
<dbReference type="AlphaFoldDB" id="A0A1V9FXJ0"/>
<dbReference type="InterPro" id="IPR018584">
    <property type="entry name" value="GT87"/>
</dbReference>
<comment type="subcellular location">
    <subcellularLocation>
        <location evidence="1">Cell membrane</location>
        <topology evidence="1">Multi-pass membrane protein</topology>
    </subcellularLocation>
</comment>
<feature type="transmembrane region" description="Helical" evidence="8">
    <location>
        <begin position="266"/>
        <end position="288"/>
    </location>
</feature>
<feature type="transmembrane region" description="Helical" evidence="8">
    <location>
        <begin position="335"/>
        <end position="355"/>
    </location>
</feature>
<feature type="transmembrane region" description="Helical" evidence="8">
    <location>
        <begin position="367"/>
        <end position="384"/>
    </location>
</feature>
<evidence type="ECO:0008006" key="11">
    <source>
        <dbReference type="Google" id="ProtNLM"/>
    </source>
</evidence>
<keyword evidence="6 8" id="KW-0472">Membrane</keyword>
<feature type="transmembrane region" description="Helical" evidence="8">
    <location>
        <begin position="166"/>
        <end position="187"/>
    </location>
</feature>
<dbReference type="EMBL" id="LWBP01000112">
    <property type="protein sequence ID" value="OQP63040.1"/>
    <property type="molecule type" value="Genomic_DNA"/>
</dbReference>
<protein>
    <recommendedName>
        <fullName evidence="11">DUF2029 domain-containing protein</fullName>
    </recommendedName>
</protein>
<dbReference type="Pfam" id="PF09594">
    <property type="entry name" value="GT87"/>
    <property type="match status" value="1"/>
</dbReference>
<dbReference type="Proteomes" id="UP000192276">
    <property type="component" value="Unassembled WGS sequence"/>
</dbReference>
<keyword evidence="2" id="KW-1003">Cell membrane</keyword>
<evidence type="ECO:0000256" key="4">
    <source>
        <dbReference type="ARBA" id="ARBA00022692"/>
    </source>
</evidence>
<keyword evidence="3" id="KW-0808">Transferase</keyword>
<reference evidence="10" key="1">
    <citation type="submission" date="2016-04" db="EMBL/GenBank/DDBJ databases">
        <authorList>
            <person name="Chen L."/>
            <person name="Zhuang W."/>
            <person name="Wang G."/>
        </authorList>
    </citation>
    <scope>NUCLEOTIDE SEQUENCE [LARGE SCALE GENOMIC DNA]</scope>
    <source>
        <strain evidence="10">208</strain>
    </source>
</reference>
<evidence type="ECO:0000256" key="2">
    <source>
        <dbReference type="ARBA" id="ARBA00022475"/>
    </source>
</evidence>
<evidence type="ECO:0000256" key="5">
    <source>
        <dbReference type="ARBA" id="ARBA00022989"/>
    </source>
</evidence>
<accession>A0A1V9FXJ0</accession>
<evidence type="ECO:0000256" key="1">
    <source>
        <dbReference type="ARBA" id="ARBA00004651"/>
    </source>
</evidence>
<sequence length="514" mass="58441">MRPNYPIIFLLVLLAWFVYKAAGAPLSDYAGYYFGSRALLQGNFQQVYDTYSLNALIAQQGYAGVFVSYTPFPPFTSVLMAPFLVFPIAVSKIIFNIVSATLFVIVLARTLTYFSVPQWVGWLVPVLFFIPVRNNIFFGQAYLLLFALLMEGFMAYKKGRTITAALLWAVAIVFKLFPLVLLFFLVAKKQYKQLAYCVAACMLLGLVSLLFNGFASWHYYVFTIFPRANNGELNNSYTFLFQSAFMLLKNLFVYDEVQNPQVLLNSMPVFIICMVLFKSLILAACVGISLHKRTTGQLAFAGWVTASLLLSPNGSSYSLVLLLIPLLALANSKRVYVYIFMALVFLINIIPVQALATWPLLLQYPRLYLLLLFFLLMLVVASARLSWQPLFAFVMILLLVDVPKLFAQNDNSSYLLKEKLPLVYTYAIKDNRLVYYYWDQQGSHEVIAAYPVRQHSAADVAIKDNQVYYKNSRLTSTPDRKQQALVIEGSEIIYLSDKNRGFGFYTLRRIAVPR</sequence>
<proteinExistence type="inferred from homology"/>
<feature type="transmembrane region" description="Helical" evidence="8">
    <location>
        <begin position="136"/>
        <end position="154"/>
    </location>
</feature>
<evidence type="ECO:0000256" key="6">
    <source>
        <dbReference type="ARBA" id="ARBA00023136"/>
    </source>
</evidence>
<evidence type="ECO:0000256" key="8">
    <source>
        <dbReference type="SAM" id="Phobius"/>
    </source>
</evidence>
<feature type="transmembrane region" description="Helical" evidence="8">
    <location>
        <begin position="193"/>
        <end position="215"/>
    </location>
</feature>
<keyword evidence="4 8" id="KW-0812">Transmembrane</keyword>
<keyword evidence="10" id="KW-1185">Reference proteome</keyword>
<dbReference type="STRING" id="550983.A4R26_17850"/>
<dbReference type="GO" id="GO:0016758">
    <property type="term" value="F:hexosyltransferase activity"/>
    <property type="evidence" value="ECO:0007669"/>
    <property type="project" value="InterPro"/>
</dbReference>
<dbReference type="GO" id="GO:0005886">
    <property type="term" value="C:plasma membrane"/>
    <property type="evidence" value="ECO:0007669"/>
    <property type="project" value="UniProtKB-SubCell"/>
</dbReference>
<comment type="caution">
    <text evidence="9">The sequence shown here is derived from an EMBL/GenBank/DDBJ whole genome shotgun (WGS) entry which is preliminary data.</text>
</comment>
<keyword evidence="5 8" id="KW-1133">Transmembrane helix</keyword>
<comment type="similarity">
    <text evidence="7">Belongs to the glycosyltransferase 87 family.</text>
</comment>
<evidence type="ECO:0000313" key="9">
    <source>
        <dbReference type="EMBL" id="OQP63040.1"/>
    </source>
</evidence>
<evidence type="ECO:0000256" key="7">
    <source>
        <dbReference type="ARBA" id="ARBA00024033"/>
    </source>
</evidence>